<dbReference type="PANTHER" id="PTHR20992">
    <property type="entry name" value="AT15442P-RELATED"/>
    <property type="match status" value="1"/>
</dbReference>
<dbReference type="eggNOG" id="COG1808">
    <property type="taxonomic scope" value="Bacteria"/>
</dbReference>
<dbReference type="HOGENOM" id="CLU_489773_0_0_7"/>
<feature type="transmembrane region" description="Helical" evidence="1">
    <location>
        <begin position="158"/>
        <end position="182"/>
    </location>
</feature>
<evidence type="ECO:0000313" key="3">
    <source>
        <dbReference type="Proteomes" id="UP000002601"/>
    </source>
</evidence>
<keyword evidence="1" id="KW-0472">Membrane</keyword>
<feature type="transmembrane region" description="Helical" evidence="1">
    <location>
        <begin position="96"/>
        <end position="119"/>
    </location>
</feature>
<feature type="transmembrane region" description="Helical" evidence="1">
    <location>
        <begin position="188"/>
        <end position="214"/>
    </location>
</feature>
<sequence length="556" mass="60776">MGLKFRRKNATRPPLLFVSDVRREFLIADITRNSVPRGMYYLLMGVAAFIASIGLTADSPAVVIGAMLVSPLMTPIFGLSLGLVRGEMDLIRASIFSVTAGILIGILGGILIGSLPIFFELTHEVISRTKPNLLDLGVAAFAGIAGTVALIDERVSPVMPGIAIATSLVPPLCASGLCIALHQYSDGWGAFLLFFANFLVILSVASVLFIITGFIPHSEDEPLPRLIKHFSVTTIGLIIVAGFLTKSLVEVALSRQIDNSLRTVATQAITSIPNTTIEKISHEIDEGAVNGFITLNGPTSLKAKAIKTMEEHASQVLHKPVKIIVRTSITQSISSSPQSTSALLNAHAKKQHIKLEQSAMILEQAELLLRSIISEYPWYTLAGINYAKLKSGPGLIIEISGPERPMPESVERLEKVLRKNTGVNDLSLIIRYYKSYDITRNGRNLFGVHYSGKESPQAKTIEQQAAKLIGELRNIFPIHVEAQPMKKGWKIMADVTGARLVQSKEIKKIEKKLTDMLSAPVKLYVYSKTEGVIENDGIKPLEFFNTTHQIKRLDLK</sequence>
<feature type="transmembrane region" description="Helical" evidence="1">
    <location>
        <begin position="63"/>
        <end position="84"/>
    </location>
</feature>
<feature type="transmembrane region" description="Helical" evidence="1">
    <location>
        <begin position="39"/>
        <end position="57"/>
    </location>
</feature>
<dbReference type="PANTHER" id="PTHR20992:SF9">
    <property type="entry name" value="AT15442P-RELATED"/>
    <property type="match status" value="1"/>
</dbReference>
<dbReference type="RefSeq" id="WP_015853016.1">
    <property type="nucleotide sequence ID" value="NC_012881.1"/>
</dbReference>
<gene>
    <name evidence="2" type="ordered locus">Desal_3149</name>
</gene>
<dbReference type="Pfam" id="PF04087">
    <property type="entry name" value="DUF389"/>
    <property type="match status" value="1"/>
</dbReference>
<keyword evidence="3" id="KW-1185">Reference proteome</keyword>
<proteinExistence type="predicted"/>
<dbReference type="InterPro" id="IPR005240">
    <property type="entry name" value="DUF389"/>
</dbReference>
<organism evidence="2 3">
    <name type="scientific">Maridesulfovibrio salexigens (strain ATCC 14822 / DSM 2638 / NCIMB 8403 / VKM B-1763)</name>
    <name type="common">Desulfovibrio salexigens</name>
    <dbReference type="NCBI Taxonomy" id="526222"/>
    <lineage>
        <taxon>Bacteria</taxon>
        <taxon>Pseudomonadati</taxon>
        <taxon>Thermodesulfobacteriota</taxon>
        <taxon>Desulfovibrionia</taxon>
        <taxon>Desulfovibrionales</taxon>
        <taxon>Desulfovibrionaceae</taxon>
        <taxon>Maridesulfovibrio</taxon>
    </lineage>
</organism>
<feature type="transmembrane region" description="Helical" evidence="1">
    <location>
        <begin position="226"/>
        <end position="245"/>
    </location>
</feature>
<name>C6C1M5_MARSD</name>
<evidence type="ECO:0008006" key="4">
    <source>
        <dbReference type="Google" id="ProtNLM"/>
    </source>
</evidence>
<dbReference type="STRING" id="526222.Desal_3149"/>
<accession>C6C1M5</accession>
<dbReference type="Proteomes" id="UP000002601">
    <property type="component" value="Chromosome"/>
</dbReference>
<evidence type="ECO:0000313" key="2">
    <source>
        <dbReference type="EMBL" id="ACS81200.1"/>
    </source>
</evidence>
<reference evidence="2 3" key="1">
    <citation type="submission" date="2009-06" db="EMBL/GenBank/DDBJ databases">
        <title>Complete sequence of Desulfovibrio salexigens DSM 2638.</title>
        <authorList>
            <consortium name="US DOE Joint Genome Institute"/>
            <person name="Lucas S."/>
            <person name="Copeland A."/>
            <person name="Lapidus A."/>
            <person name="Glavina del Rio T."/>
            <person name="Tice H."/>
            <person name="Bruce D."/>
            <person name="Goodwin L."/>
            <person name="Pitluck S."/>
            <person name="Munk A.C."/>
            <person name="Brettin T."/>
            <person name="Detter J.C."/>
            <person name="Han C."/>
            <person name="Tapia R."/>
            <person name="Larimer F."/>
            <person name="Land M."/>
            <person name="Hauser L."/>
            <person name="Kyrpides N."/>
            <person name="Anderson I."/>
            <person name="Wall J.D."/>
            <person name="Arkin A.P."/>
            <person name="Dehal P."/>
            <person name="Chivian D."/>
            <person name="Giles B."/>
            <person name="Hazen T.C."/>
        </authorList>
    </citation>
    <scope>NUCLEOTIDE SEQUENCE [LARGE SCALE GENOMIC DNA]</scope>
    <source>
        <strain evidence="3">ATCC 14822 / DSM 2638 / NCIMB 8403 / VKM B-1763</strain>
    </source>
</reference>
<evidence type="ECO:0000256" key="1">
    <source>
        <dbReference type="SAM" id="Phobius"/>
    </source>
</evidence>
<keyword evidence="1" id="KW-1133">Transmembrane helix</keyword>
<protein>
    <recommendedName>
        <fullName evidence="4">TIGR00341 family protein</fullName>
    </recommendedName>
</protein>
<keyword evidence="1" id="KW-0812">Transmembrane</keyword>
<dbReference type="OrthoDB" id="9790659at2"/>
<dbReference type="EMBL" id="CP001649">
    <property type="protein sequence ID" value="ACS81200.1"/>
    <property type="molecule type" value="Genomic_DNA"/>
</dbReference>
<dbReference type="KEGG" id="dsa:Desal_3149"/>
<dbReference type="AlphaFoldDB" id="C6C1M5"/>